<dbReference type="OrthoDB" id="9782422at2"/>
<dbReference type="Proteomes" id="UP000184287">
    <property type="component" value="Unassembled WGS sequence"/>
</dbReference>
<evidence type="ECO:0000256" key="3">
    <source>
        <dbReference type="ARBA" id="ARBA00022840"/>
    </source>
</evidence>
<dbReference type="SMART" id="SM00797">
    <property type="entry name" value="AHS2"/>
    <property type="match status" value="1"/>
</dbReference>
<keyword evidence="1" id="KW-0547">Nucleotide-binding</keyword>
<evidence type="ECO:0000313" key="5">
    <source>
        <dbReference type="EMBL" id="SHF36581.1"/>
    </source>
</evidence>
<dbReference type="SUPFAM" id="SSF50891">
    <property type="entry name" value="Cyclophilin-like"/>
    <property type="match status" value="1"/>
</dbReference>
<dbReference type="STRING" id="288992.SAMN04488522_102988"/>
<dbReference type="NCBIfam" id="TIGR00724">
    <property type="entry name" value="urea_amlyse_rel"/>
    <property type="match status" value="1"/>
</dbReference>
<dbReference type="InterPro" id="IPR052708">
    <property type="entry name" value="PxpC"/>
</dbReference>
<accession>A0A1M5B201</accession>
<sequence>MGIKILKPGLLTSIQDAGRYGYRKDGIILSGAMDARAWKLGNLLVGNTEMEAGIECTLSGPVILFEEDQLIAITGGDLSPELDGIPVQMWRPLYVNKGAVLTFGQALSGCRSYLCVYGGFDLPQVLGSYSTYLRAGFGGWEGRALKTGDQIPFKSAAPAVPAHNNWSLSTQMYQQKSADDVIRVIKGPEFERFSEKSIAALFTEKFKISKEADRMGYRLEGPGLKLRKKEEMLSAAVSFGTIQVTAEGNPIVLMADHQTTGGYPRILQVASVDFAKLAQLQSGDLLSFELITLAEATTLLIAAEQKLKQLKQTLTFKYPFHA</sequence>
<keyword evidence="6" id="KW-1185">Reference proteome</keyword>
<evidence type="ECO:0000313" key="6">
    <source>
        <dbReference type="Proteomes" id="UP000184287"/>
    </source>
</evidence>
<gene>
    <name evidence="5" type="ORF">SAMN04488522_102988</name>
</gene>
<dbReference type="GO" id="GO:0016787">
    <property type="term" value="F:hydrolase activity"/>
    <property type="evidence" value="ECO:0007669"/>
    <property type="project" value="UniProtKB-KW"/>
</dbReference>
<dbReference type="InterPro" id="IPR003778">
    <property type="entry name" value="CT_A_B"/>
</dbReference>
<dbReference type="AlphaFoldDB" id="A0A1M5B201"/>
<dbReference type="Pfam" id="PF02626">
    <property type="entry name" value="CT_A_B"/>
    <property type="match status" value="1"/>
</dbReference>
<reference evidence="6" key="1">
    <citation type="submission" date="2016-11" db="EMBL/GenBank/DDBJ databases">
        <authorList>
            <person name="Varghese N."/>
            <person name="Submissions S."/>
        </authorList>
    </citation>
    <scope>NUCLEOTIDE SEQUENCE [LARGE SCALE GENOMIC DNA]</scope>
    <source>
        <strain evidence="6">DSM 16990</strain>
    </source>
</reference>
<evidence type="ECO:0000256" key="1">
    <source>
        <dbReference type="ARBA" id="ARBA00022741"/>
    </source>
</evidence>
<evidence type="ECO:0000256" key="2">
    <source>
        <dbReference type="ARBA" id="ARBA00022801"/>
    </source>
</evidence>
<dbReference type="PANTHER" id="PTHR43309:SF5">
    <property type="entry name" value="5-OXOPROLINASE SUBUNIT C"/>
    <property type="match status" value="1"/>
</dbReference>
<keyword evidence="3" id="KW-0067">ATP-binding</keyword>
<proteinExistence type="predicted"/>
<name>A0A1M5B201_9SPHI</name>
<dbReference type="InterPro" id="IPR029000">
    <property type="entry name" value="Cyclophilin-like_dom_sf"/>
</dbReference>
<dbReference type="GO" id="GO:0005524">
    <property type="term" value="F:ATP binding"/>
    <property type="evidence" value="ECO:0007669"/>
    <property type="project" value="UniProtKB-KW"/>
</dbReference>
<dbReference type="EMBL" id="FQUQ01000002">
    <property type="protein sequence ID" value="SHF36581.1"/>
    <property type="molecule type" value="Genomic_DNA"/>
</dbReference>
<dbReference type="RefSeq" id="WP_073231195.1">
    <property type="nucleotide sequence ID" value="NZ_FQUQ01000002.1"/>
</dbReference>
<evidence type="ECO:0000259" key="4">
    <source>
        <dbReference type="SMART" id="SM00797"/>
    </source>
</evidence>
<keyword evidence="2" id="KW-0378">Hydrolase</keyword>
<dbReference type="PANTHER" id="PTHR43309">
    <property type="entry name" value="5-OXOPROLINASE SUBUNIT C"/>
    <property type="match status" value="1"/>
</dbReference>
<organism evidence="5 6">
    <name type="scientific">Pedobacter caeni</name>
    <dbReference type="NCBI Taxonomy" id="288992"/>
    <lineage>
        <taxon>Bacteria</taxon>
        <taxon>Pseudomonadati</taxon>
        <taxon>Bacteroidota</taxon>
        <taxon>Sphingobacteriia</taxon>
        <taxon>Sphingobacteriales</taxon>
        <taxon>Sphingobacteriaceae</taxon>
        <taxon>Pedobacter</taxon>
    </lineage>
</organism>
<protein>
    <submittedName>
        <fullName evidence="5">Antagonist of KipI</fullName>
    </submittedName>
</protein>
<feature type="domain" description="Carboxyltransferase" evidence="4">
    <location>
        <begin position="24"/>
        <end position="306"/>
    </location>
</feature>
<dbReference type="Gene3D" id="2.40.100.10">
    <property type="entry name" value="Cyclophilin-like"/>
    <property type="match status" value="1"/>
</dbReference>